<gene>
    <name evidence="11 12" type="primary">mscL</name>
    <name evidence="12" type="ORF">COU31_04145</name>
</gene>
<evidence type="ECO:0000256" key="4">
    <source>
        <dbReference type="ARBA" id="ARBA00022448"/>
    </source>
</evidence>
<dbReference type="PANTHER" id="PTHR30266">
    <property type="entry name" value="MECHANOSENSITIVE CHANNEL MSCL"/>
    <property type="match status" value="1"/>
</dbReference>
<proteinExistence type="inferred from homology"/>
<comment type="subunit">
    <text evidence="3 11">Homopentamer.</text>
</comment>
<dbReference type="NCBIfam" id="NF001843">
    <property type="entry name" value="PRK00567.1-4"/>
    <property type="match status" value="1"/>
</dbReference>
<dbReference type="Proteomes" id="UP000231183">
    <property type="component" value="Unassembled WGS sequence"/>
</dbReference>
<evidence type="ECO:0000256" key="7">
    <source>
        <dbReference type="ARBA" id="ARBA00022989"/>
    </source>
</evidence>
<dbReference type="EMBL" id="PFBX01000046">
    <property type="protein sequence ID" value="PIT87211.1"/>
    <property type="molecule type" value="Genomic_DNA"/>
</dbReference>
<comment type="function">
    <text evidence="11">Channel that opens in response to stretch forces in the membrane lipid bilayer. May participate in the regulation of osmotic pressure changes within the cell.</text>
</comment>
<dbReference type="InterPro" id="IPR001185">
    <property type="entry name" value="MS_channel"/>
</dbReference>
<comment type="caution">
    <text evidence="12">The sequence shown here is derived from an EMBL/GenBank/DDBJ whole genome shotgun (WGS) entry which is preliminary data.</text>
</comment>
<evidence type="ECO:0000256" key="5">
    <source>
        <dbReference type="ARBA" id="ARBA00022475"/>
    </source>
</evidence>
<evidence type="ECO:0000256" key="8">
    <source>
        <dbReference type="ARBA" id="ARBA00023065"/>
    </source>
</evidence>
<accession>A0A2M6W352</accession>
<evidence type="ECO:0000313" key="12">
    <source>
        <dbReference type="EMBL" id="PIT87211.1"/>
    </source>
</evidence>
<dbReference type="GO" id="GO:0008381">
    <property type="term" value="F:mechanosensitive monoatomic ion channel activity"/>
    <property type="evidence" value="ECO:0007669"/>
    <property type="project" value="UniProtKB-UniRule"/>
</dbReference>
<dbReference type="InterPro" id="IPR037673">
    <property type="entry name" value="MSC/AndL"/>
</dbReference>
<evidence type="ECO:0000256" key="10">
    <source>
        <dbReference type="ARBA" id="ARBA00023303"/>
    </source>
</evidence>
<dbReference type="Pfam" id="PF01741">
    <property type="entry name" value="MscL"/>
    <property type="match status" value="1"/>
</dbReference>
<feature type="transmembrane region" description="Helical" evidence="11">
    <location>
        <begin position="75"/>
        <end position="96"/>
    </location>
</feature>
<dbReference type="Gene3D" id="1.10.1200.120">
    <property type="entry name" value="Large-conductance mechanosensitive channel, MscL, domain 1"/>
    <property type="match status" value="1"/>
</dbReference>
<evidence type="ECO:0000256" key="2">
    <source>
        <dbReference type="ARBA" id="ARBA00007254"/>
    </source>
</evidence>
<dbReference type="NCBIfam" id="TIGR00220">
    <property type="entry name" value="mscL"/>
    <property type="match status" value="1"/>
</dbReference>
<evidence type="ECO:0000256" key="3">
    <source>
        <dbReference type="ARBA" id="ARBA00011255"/>
    </source>
</evidence>
<keyword evidence="10 11" id="KW-0407">Ion channel</keyword>
<dbReference type="PROSITE" id="PS01327">
    <property type="entry name" value="MSCL"/>
    <property type="match status" value="1"/>
</dbReference>
<dbReference type="PANTHER" id="PTHR30266:SF2">
    <property type="entry name" value="LARGE-CONDUCTANCE MECHANOSENSITIVE CHANNEL"/>
    <property type="match status" value="1"/>
</dbReference>
<keyword evidence="4 11" id="KW-0813">Transport</keyword>
<evidence type="ECO:0000256" key="9">
    <source>
        <dbReference type="ARBA" id="ARBA00023136"/>
    </source>
</evidence>
<dbReference type="InterPro" id="IPR019823">
    <property type="entry name" value="Mechanosensitive_channel_CS"/>
</dbReference>
<sequence length="130" mass="14445">MFMLKEFKKFAIKGNVMDMAIGVIIGAAFGKIVSSLVSDIIMPPIGFLLGGIDFSNFAITLKQATDTAPALSLNYGVFINTILDFLIISFTIFIAVKQLNKLKHKEDKKPVKTPEEILLLREIRDSLIKK</sequence>
<dbReference type="HAMAP" id="MF_00115">
    <property type="entry name" value="MscL"/>
    <property type="match status" value="1"/>
</dbReference>
<evidence type="ECO:0000256" key="11">
    <source>
        <dbReference type="HAMAP-Rule" id="MF_00115"/>
    </source>
</evidence>
<evidence type="ECO:0000313" key="13">
    <source>
        <dbReference type="Proteomes" id="UP000231183"/>
    </source>
</evidence>
<keyword evidence="8 11" id="KW-0406">Ion transport</keyword>
<dbReference type="InterPro" id="IPR036019">
    <property type="entry name" value="MscL_channel"/>
</dbReference>
<keyword evidence="9 11" id="KW-0472">Membrane</keyword>
<reference evidence="13" key="1">
    <citation type="submission" date="2017-09" db="EMBL/GenBank/DDBJ databases">
        <title>Depth-based differentiation of microbial function through sediment-hosted aquifers and enrichment of novel symbionts in the deep terrestrial subsurface.</title>
        <authorList>
            <person name="Probst A.J."/>
            <person name="Ladd B."/>
            <person name="Jarett J.K."/>
            <person name="Geller-Mcgrath D.E."/>
            <person name="Sieber C.M.K."/>
            <person name="Emerson J.B."/>
            <person name="Anantharaman K."/>
            <person name="Thomas B.C."/>
            <person name="Malmstrom R."/>
            <person name="Stieglmeier M."/>
            <person name="Klingl A."/>
            <person name="Woyke T."/>
            <person name="Ryan C.M."/>
            <person name="Banfield J.F."/>
        </authorList>
    </citation>
    <scope>NUCLEOTIDE SEQUENCE [LARGE SCALE GENOMIC DNA]</scope>
</reference>
<dbReference type="AlphaFoldDB" id="A0A2M6W352"/>
<dbReference type="SUPFAM" id="SSF81330">
    <property type="entry name" value="Gated mechanosensitive channel"/>
    <property type="match status" value="1"/>
</dbReference>
<keyword evidence="7 11" id="KW-1133">Transmembrane helix</keyword>
<name>A0A2M6W352_9BACT</name>
<evidence type="ECO:0000256" key="1">
    <source>
        <dbReference type="ARBA" id="ARBA00004651"/>
    </source>
</evidence>
<keyword evidence="6 11" id="KW-0812">Transmembrane</keyword>
<dbReference type="GO" id="GO:0005886">
    <property type="term" value="C:plasma membrane"/>
    <property type="evidence" value="ECO:0007669"/>
    <property type="project" value="UniProtKB-SubCell"/>
</dbReference>
<comment type="similarity">
    <text evidence="2 11">Belongs to the MscL family.</text>
</comment>
<dbReference type="FunFam" id="1.10.1200.120:FF:000001">
    <property type="entry name" value="Large-conductance mechanosensitive channel"/>
    <property type="match status" value="1"/>
</dbReference>
<evidence type="ECO:0000256" key="6">
    <source>
        <dbReference type="ARBA" id="ARBA00022692"/>
    </source>
</evidence>
<feature type="transmembrane region" description="Helical" evidence="11">
    <location>
        <begin position="20"/>
        <end position="41"/>
    </location>
</feature>
<keyword evidence="5 11" id="KW-1003">Cell membrane</keyword>
<organism evidence="12 13">
    <name type="scientific">Candidatus Magasanikbacteria bacterium CG10_big_fil_rev_8_21_14_0_10_40_10</name>
    <dbReference type="NCBI Taxonomy" id="1974648"/>
    <lineage>
        <taxon>Bacteria</taxon>
        <taxon>Candidatus Magasanikiibacteriota</taxon>
    </lineage>
</organism>
<comment type="subcellular location">
    <subcellularLocation>
        <location evidence="1 11">Cell membrane</location>
        <topology evidence="1 11">Multi-pass membrane protein</topology>
    </subcellularLocation>
</comment>
<dbReference type="PRINTS" id="PR01264">
    <property type="entry name" value="MECHCHANNEL"/>
</dbReference>
<protein>
    <recommendedName>
        <fullName evidence="11">Large-conductance mechanosensitive channel</fullName>
    </recommendedName>
</protein>